<accession>A0A0K2XUL6</accession>
<evidence type="ECO:0000313" key="2">
    <source>
        <dbReference type="Proteomes" id="UP000046090"/>
    </source>
</evidence>
<organism evidence="1 2">
    <name type="scientific">Helicobacter heilmannii</name>
    <dbReference type="NCBI Taxonomy" id="35817"/>
    <lineage>
        <taxon>Bacteria</taxon>
        <taxon>Pseudomonadati</taxon>
        <taxon>Campylobacterota</taxon>
        <taxon>Epsilonproteobacteria</taxon>
        <taxon>Campylobacterales</taxon>
        <taxon>Helicobacteraceae</taxon>
        <taxon>Helicobacter</taxon>
    </lineage>
</organism>
<dbReference type="EMBL" id="CDMK01000003">
    <property type="protein sequence ID" value="CRI35217.1"/>
    <property type="molecule type" value="Genomic_DNA"/>
</dbReference>
<evidence type="ECO:0000313" key="1">
    <source>
        <dbReference type="EMBL" id="CRI35217.1"/>
    </source>
</evidence>
<keyword evidence="2" id="KW-1185">Reference proteome</keyword>
<dbReference type="Proteomes" id="UP000046090">
    <property type="component" value="Unassembled WGS sequence"/>
</dbReference>
<dbReference type="AlphaFoldDB" id="A0A0K2XUL6"/>
<reference evidence="2" key="1">
    <citation type="submission" date="2014-12" db="EMBL/GenBank/DDBJ databases">
        <authorList>
            <person name="Smet A."/>
        </authorList>
    </citation>
    <scope>NUCLEOTIDE SEQUENCE [LARGE SCALE GENOMIC DNA]</scope>
</reference>
<gene>
    <name evidence="1" type="ORF">HHE01_02150</name>
</gene>
<sequence>MHPPHEDGLGRACTTLFELLELGLCGRGGSSLGWLGFIGFV</sequence>
<proteinExistence type="predicted"/>
<protein>
    <submittedName>
        <fullName evidence="1">Uncharacterized protein</fullName>
    </submittedName>
</protein>
<name>A0A0K2XUL6_HELHE</name>